<dbReference type="WBParaSite" id="PSAMB.scaffold4955size21848.g25663.t1">
    <property type="protein sequence ID" value="PSAMB.scaffold4955size21848.g25663.t1"/>
    <property type="gene ID" value="PSAMB.scaffold4955size21848.g25663"/>
</dbReference>
<accession>A0A914WSA2</accession>
<evidence type="ECO:0000313" key="1">
    <source>
        <dbReference type="Proteomes" id="UP000887566"/>
    </source>
</evidence>
<sequence>MEQQFEECVRLWNEYNGMLVHYNEPNDLLSQELQHVYDNFAPLEPLMEVERSIICDNLLAKETELVQKVIECTDLLLHSGYDVRSRLKYWKVKQKWAQIGFTFSDKDTELAAIDSE</sequence>
<evidence type="ECO:0000313" key="2">
    <source>
        <dbReference type="WBParaSite" id="PSAMB.scaffold4955size21848.g25663.t1"/>
    </source>
</evidence>
<organism evidence="1 2">
    <name type="scientific">Plectus sambesii</name>
    <dbReference type="NCBI Taxonomy" id="2011161"/>
    <lineage>
        <taxon>Eukaryota</taxon>
        <taxon>Metazoa</taxon>
        <taxon>Ecdysozoa</taxon>
        <taxon>Nematoda</taxon>
        <taxon>Chromadorea</taxon>
        <taxon>Plectida</taxon>
        <taxon>Plectina</taxon>
        <taxon>Plectoidea</taxon>
        <taxon>Plectidae</taxon>
        <taxon>Plectus</taxon>
    </lineage>
</organism>
<keyword evidence="1" id="KW-1185">Reference proteome</keyword>
<protein>
    <submittedName>
        <fullName evidence="2">Uncharacterized protein</fullName>
    </submittedName>
</protein>
<reference evidence="2" key="1">
    <citation type="submission" date="2022-11" db="UniProtKB">
        <authorList>
            <consortium name="WormBaseParasite"/>
        </authorList>
    </citation>
    <scope>IDENTIFICATION</scope>
</reference>
<name>A0A914WSA2_9BILA</name>
<dbReference type="AlphaFoldDB" id="A0A914WSA2"/>
<proteinExistence type="predicted"/>
<dbReference type="Proteomes" id="UP000887566">
    <property type="component" value="Unplaced"/>
</dbReference>